<proteinExistence type="predicted"/>
<feature type="compositionally biased region" description="Polar residues" evidence="1">
    <location>
        <begin position="54"/>
        <end position="63"/>
    </location>
</feature>
<gene>
    <name evidence="2" type="ORF">SLEP1_g37978</name>
</gene>
<name>A0AAV5KWP8_9ROSI</name>
<evidence type="ECO:0000313" key="2">
    <source>
        <dbReference type="EMBL" id="GKV28994.1"/>
    </source>
</evidence>
<comment type="caution">
    <text evidence="2">The sequence shown here is derived from an EMBL/GenBank/DDBJ whole genome shotgun (WGS) entry which is preliminary data.</text>
</comment>
<organism evidence="2 3">
    <name type="scientific">Rubroshorea leprosula</name>
    <dbReference type="NCBI Taxonomy" id="152421"/>
    <lineage>
        <taxon>Eukaryota</taxon>
        <taxon>Viridiplantae</taxon>
        <taxon>Streptophyta</taxon>
        <taxon>Embryophyta</taxon>
        <taxon>Tracheophyta</taxon>
        <taxon>Spermatophyta</taxon>
        <taxon>Magnoliopsida</taxon>
        <taxon>eudicotyledons</taxon>
        <taxon>Gunneridae</taxon>
        <taxon>Pentapetalae</taxon>
        <taxon>rosids</taxon>
        <taxon>malvids</taxon>
        <taxon>Malvales</taxon>
        <taxon>Dipterocarpaceae</taxon>
        <taxon>Rubroshorea</taxon>
    </lineage>
</organism>
<dbReference type="Proteomes" id="UP001054252">
    <property type="component" value="Unassembled WGS sequence"/>
</dbReference>
<evidence type="ECO:0000256" key="1">
    <source>
        <dbReference type="SAM" id="MobiDB-lite"/>
    </source>
</evidence>
<protein>
    <submittedName>
        <fullName evidence="2">Uncharacterized protein</fullName>
    </submittedName>
</protein>
<accession>A0AAV5KWP8</accession>
<feature type="region of interest" description="Disordered" evidence="1">
    <location>
        <begin position="41"/>
        <end position="63"/>
    </location>
</feature>
<evidence type="ECO:0000313" key="3">
    <source>
        <dbReference type="Proteomes" id="UP001054252"/>
    </source>
</evidence>
<keyword evidence="3" id="KW-1185">Reference proteome</keyword>
<reference evidence="2 3" key="1">
    <citation type="journal article" date="2021" name="Commun. Biol.">
        <title>The genome of Shorea leprosula (Dipterocarpaceae) highlights the ecological relevance of drought in aseasonal tropical rainforests.</title>
        <authorList>
            <person name="Ng K.K.S."/>
            <person name="Kobayashi M.J."/>
            <person name="Fawcett J.A."/>
            <person name="Hatakeyama M."/>
            <person name="Paape T."/>
            <person name="Ng C.H."/>
            <person name="Ang C.C."/>
            <person name="Tnah L.H."/>
            <person name="Lee C.T."/>
            <person name="Nishiyama T."/>
            <person name="Sese J."/>
            <person name="O'Brien M.J."/>
            <person name="Copetti D."/>
            <person name="Mohd Noor M.I."/>
            <person name="Ong R.C."/>
            <person name="Putra M."/>
            <person name="Sireger I.Z."/>
            <person name="Indrioko S."/>
            <person name="Kosugi Y."/>
            <person name="Izuno A."/>
            <person name="Isagi Y."/>
            <person name="Lee S.L."/>
            <person name="Shimizu K.K."/>
        </authorList>
    </citation>
    <scope>NUCLEOTIDE SEQUENCE [LARGE SCALE GENOMIC DNA]</scope>
    <source>
        <strain evidence="2">214</strain>
    </source>
</reference>
<dbReference type="AlphaFoldDB" id="A0AAV5KWP8"/>
<dbReference type="EMBL" id="BPVZ01000081">
    <property type="protein sequence ID" value="GKV28994.1"/>
    <property type="molecule type" value="Genomic_DNA"/>
</dbReference>
<sequence length="63" mass="6735">MSGGGVSKIRDDLLCFAASVWAASVWPGKGVEDEWQRREAFSKGDEADGGLVSEMSTEVEQGD</sequence>